<dbReference type="PANTHER" id="PTHR34595:SF7">
    <property type="entry name" value="SLL1039 PROTEIN"/>
    <property type="match status" value="1"/>
</dbReference>
<feature type="domain" description="DUF403" evidence="1">
    <location>
        <begin position="1"/>
        <end position="312"/>
    </location>
</feature>
<dbReference type="OrthoDB" id="9803532at2"/>
<gene>
    <name evidence="2" type="ORF">Pan189_05550</name>
</gene>
<keyword evidence="3" id="KW-1185">Reference proteome</keyword>
<accession>A0A517QXA2</accession>
<dbReference type="PANTHER" id="PTHR34595">
    <property type="entry name" value="BLR5612 PROTEIN"/>
    <property type="match status" value="1"/>
</dbReference>
<dbReference type="Proteomes" id="UP000317318">
    <property type="component" value="Chromosome"/>
</dbReference>
<sequence length="327" mass="37468">MLSRVADSIYWLSRYVERAENYSRFIDVNYNLALNEHGDETSNQWWPLIYTTGDQDLFRELHQEADRETVLQFLAFEKENPNSIVSCVASARENARSVRESIPTPLWEQINTFYLLVKSAARQDGPFTDPQSFCRSVRIASHTIIGQTYGTMSHNEAWHFNRIGRLLERADKTSRIVDVQYFHLLPSAADVGSSIDIVRWSALLRSADALTMYRKSHGRITPNEVAEFLLLDREFPRSFHFCLMNVQESMSEITGSKPGTFQCESEKLVGRLRTELDYTSVEDVVRIGLHEYIDSLQTRLNDIGGAIGDDFFSPQSRVTSSQFQSQG</sequence>
<dbReference type="EMBL" id="CP036268">
    <property type="protein sequence ID" value="QDT36200.1"/>
    <property type="molecule type" value="Genomic_DNA"/>
</dbReference>
<organism evidence="2 3">
    <name type="scientific">Stratiformator vulcanicus</name>
    <dbReference type="NCBI Taxonomy" id="2527980"/>
    <lineage>
        <taxon>Bacteria</taxon>
        <taxon>Pseudomonadati</taxon>
        <taxon>Planctomycetota</taxon>
        <taxon>Planctomycetia</taxon>
        <taxon>Planctomycetales</taxon>
        <taxon>Planctomycetaceae</taxon>
        <taxon>Stratiformator</taxon>
    </lineage>
</organism>
<protein>
    <recommendedName>
        <fullName evidence="1">DUF403 domain-containing protein</fullName>
    </recommendedName>
</protein>
<evidence type="ECO:0000313" key="3">
    <source>
        <dbReference type="Proteomes" id="UP000317318"/>
    </source>
</evidence>
<dbReference type="Pfam" id="PF04168">
    <property type="entry name" value="Alpha-E"/>
    <property type="match status" value="1"/>
</dbReference>
<evidence type="ECO:0000313" key="2">
    <source>
        <dbReference type="EMBL" id="QDT36200.1"/>
    </source>
</evidence>
<dbReference type="InterPro" id="IPR007296">
    <property type="entry name" value="DUF403"/>
</dbReference>
<dbReference type="RefSeq" id="WP_145362421.1">
    <property type="nucleotide sequence ID" value="NZ_CP036268.1"/>
</dbReference>
<reference evidence="2 3" key="1">
    <citation type="submission" date="2019-02" db="EMBL/GenBank/DDBJ databases">
        <title>Deep-cultivation of Planctomycetes and their phenomic and genomic characterization uncovers novel biology.</title>
        <authorList>
            <person name="Wiegand S."/>
            <person name="Jogler M."/>
            <person name="Boedeker C."/>
            <person name="Pinto D."/>
            <person name="Vollmers J."/>
            <person name="Rivas-Marin E."/>
            <person name="Kohn T."/>
            <person name="Peeters S.H."/>
            <person name="Heuer A."/>
            <person name="Rast P."/>
            <person name="Oberbeckmann S."/>
            <person name="Bunk B."/>
            <person name="Jeske O."/>
            <person name="Meyerdierks A."/>
            <person name="Storesund J.E."/>
            <person name="Kallscheuer N."/>
            <person name="Luecker S."/>
            <person name="Lage O.M."/>
            <person name="Pohl T."/>
            <person name="Merkel B.J."/>
            <person name="Hornburger P."/>
            <person name="Mueller R.-W."/>
            <person name="Bruemmer F."/>
            <person name="Labrenz M."/>
            <person name="Spormann A.M."/>
            <person name="Op den Camp H."/>
            <person name="Overmann J."/>
            <person name="Amann R."/>
            <person name="Jetten M.S.M."/>
            <person name="Mascher T."/>
            <person name="Medema M.H."/>
            <person name="Devos D.P."/>
            <person name="Kaster A.-K."/>
            <person name="Ovreas L."/>
            <person name="Rohde M."/>
            <person name="Galperin M.Y."/>
            <person name="Jogler C."/>
        </authorList>
    </citation>
    <scope>NUCLEOTIDE SEQUENCE [LARGE SCALE GENOMIC DNA]</scope>
    <source>
        <strain evidence="2 3">Pan189</strain>
    </source>
</reference>
<proteinExistence type="predicted"/>
<name>A0A517QXA2_9PLAN</name>
<dbReference type="InterPro" id="IPR051680">
    <property type="entry name" value="ATP-dep_Glu-Cys_Ligase-2"/>
</dbReference>
<dbReference type="AlphaFoldDB" id="A0A517QXA2"/>
<dbReference type="KEGG" id="svp:Pan189_05550"/>
<evidence type="ECO:0000259" key="1">
    <source>
        <dbReference type="Pfam" id="PF04168"/>
    </source>
</evidence>